<accession>A0ABP7FAA6</accession>
<comment type="similarity">
    <text evidence="7 10">Belongs to the fluoride channel Fluc/FEX (TC 1.A.43) family.</text>
</comment>
<feature type="transmembrane region" description="Helical" evidence="10">
    <location>
        <begin position="64"/>
        <end position="83"/>
    </location>
</feature>
<keyword evidence="10" id="KW-0406">Ion transport</keyword>
<evidence type="ECO:0000256" key="9">
    <source>
        <dbReference type="ARBA" id="ARBA00049940"/>
    </source>
</evidence>
<evidence type="ECO:0000313" key="11">
    <source>
        <dbReference type="EMBL" id="GAA3731445.1"/>
    </source>
</evidence>
<feature type="binding site" evidence="10">
    <location>
        <position position="77"/>
    </location>
    <ligand>
        <name>Na(+)</name>
        <dbReference type="ChEBI" id="CHEBI:29101"/>
        <note>structural</note>
    </ligand>
</feature>
<dbReference type="Proteomes" id="UP001501004">
    <property type="component" value="Unassembled WGS sequence"/>
</dbReference>
<keyword evidence="4 10" id="KW-1133">Transmembrane helix</keyword>
<reference evidence="12" key="1">
    <citation type="journal article" date="2019" name="Int. J. Syst. Evol. Microbiol.">
        <title>The Global Catalogue of Microorganisms (GCM) 10K type strain sequencing project: providing services to taxonomists for standard genome sequencing and annotation.</title>
        <authorList>
            <consortium name="The Broad Institute Genomics Platform"/>
            <consortium name="The Broad Institute Genome Sequencing Center for Infectious Disease"/>
            <person name="Wu L."/>
            <person name="Ma J."/>
        </authorList>
    </citation>
    <scope>NUCLEOTIDE SEQUENCE [LARGE SCALE GENOMIC DNA]</scope>
    <source>
        <strain evidence="12">JCM 16949</strain>
    </source>
</reference>
<protein>
    <recommendedName>
        <fullName evidence="10">Fluoride-specific ion channel FluC</fullName>
    </recommendedName>
</protein>
<evidence type="ECO:0000256" key="7">
    <source>
        <dbReference type="ARBA" id="ARBA00035120"/>
    </source>
</evidence>
<keyword evidence="6 10" id="KW-0407">Ion channel</keyword>
<evidence type="ECO:0000256" key="1">
    <source>
        <dbReference type="ARBA" id="ARBA00004651"/>
    </source>
</evidence>
<feature type="transmembrane region" description="Helical" evidence="10">
    <location>
        <begin position="34"/>
        <end position="55"/>
    </location>
</feature>
<feature type="binding site" evidence="10">
    <location>
        <position position="74"/>
    </location>
    <ligand>
        <name>Na(+)</name>
        <dbReference type="ChEBI" id="CHEBI:29101"/>
        <note>structural</note>
    </ligand>
</feature>
<keyword evidence="10" id="KW-0915">Sodium</keyword>
<dbReference type="RefSeq" id="WP_344753350.1">
    <property type="nucleotide sequence ID" value="NZ_BAABAE010000001.1"/>
</dbReference>
<keyword evidence="12" id="KW-1185">Reference proteome</keyword>
<dbReference type="InterPro" id="IPR003691">
    <property type="entry name" value="FluC"/>
</dbReference>
<evidence type="ECO:0000256" key="5">
    <source>
        <dbReference type="ARBA" id="ARBA00023136"/>
    </source>
</evidence>
<sequence length="123" mass="12887">MVLSLLVAVAGGIGAALRLALNGAIHRRVKPEYPIAMTIINVGGSFALGLITGLLDGRILPESWAIALGAGLVGGFTAFSTTSFHTLRLVQEKRWWSAVANSFGMITLSVVVAGLGLWLGRML</sequence>
<proteinExistence type="inferred from homology"/>
<dbReference type="HAMAP" id="MF_00454">
    <property type="entry name" value="FluC"/>
    <property type="match status" value="1"/>
</dbReference>
<evidence type="ECO:0000256" key="8">
    <source>
        <dbReference type="ARBA" id="ARBA00035585"/>
    </source>
</evidence>
<keyword evidence="3 10" id="KW-0812">Transmembrane</keyword>
<keyword evidence="2 10" id="KW-1003">Cell membrane</keyword>
<evidence type="ECO:0000256" key="2">
    <source>
        <dbReference type="ARBA" id="ARBA00022475"/>
    </source>
</evidence>
<keyword evidence="5 10" id="KW-0472">Membrane</keyword>
<evidence type="ECO:0000313" key="12">
    <source>
        <dbReference type="Proteomes" id="UP001501004"/>
    </source>
</evidence>
<keyword evidence="10" id="KW-0479">Metal-binding</keyword>
<dbReference type="Pfam" id="PF02537">
    <property type="entry name" value="CRCB"/>
    <property type="match status" value="1"/>
</dbReference>
<evidence type="ECO:0000256" key="6">
    <source>
        <dbReference type="ARBA" id="ARBA00023303"/>
    </source>
</evidence>
<name>A0ABP7FAA6_9MICO</name>
<organism evidence="11 12">
    <name type="scientific">Leifsonella bigeumensis</name>
    <dbReference type="NCBI Taxonomy" id="433643"/>
    <lineage>
        <taxon>Bacteria</taxon>
        <taxon>Bacillati</taxon>
        <taxon>Actinomycetota</taxon>
        <taxon>Actinomycetes</taxon>
        <taxon>Micrococcales</taxon>
        <taxon>Microbacteriaceae</taxon>
        <taxon>Leifsonella</taxon>
    </lineage>
</organism>
<evidence type="ECO:0000256" key="10">
    <source>
        <dbReference type="HAMAP-Rule" id="MF_00454"/>
    </source>
</evidence>
<comment type="activity regulation">
    <text evidence="10">Na(+) is not transported, but it plays an essential structural role and its presence is essential for fluoride channel function.</text>
</comment>
<evidence type="ECO:0000256" key="3">
    <source>
        <dbReference type="ARBA" id="ARBA00022692"/>
    </source>
</evidence>
<comment type="catalytic activity">
    <reaction evidence="8">
        <text>fluoride(in) = fluoride(out)</text>
        <dbReference type="Rhea" id="RHEA:76159"/>
        <dbReference type="ChEBI" id="CHEBI:17051"/>
    </reaction>
    <physiologicalReaction direction="left-to-right" evidence="8">
        <dbReference type="Rhea" id="RHEA:76160"/>
    </physiologicalReaction>
</comment>
<comment type="caution">
    <text evidence="11">The sequence shown here is derived from an EMBL/GenBank/DDBJ whole genome shotgun (WGS) entry which is preliminary data.</text>
</comment>
<comment type="function">
    <text evidence="9 10">Fluoride-specific ion channel. Important for reducing fluoride concentration in the cell, thus reducing its toxicity.</text>
</comment>
<comment type="subcellular location">
    <subcellularLocation>
        <location evidence="1 10">Cell membrane</location>
        <topology evidence="1 10">Multi-pass membrane protein</topology>
    </subcellularLocation>
</comment>
<gene>
    <name evidence="10" type="primary">fluC</name>
    <name evidence="10" type="synonym">crcB</name>
    <name evidence="11" type="ORF">GCM10022239_05050</name>
</gene>
<feature type="transmembrane region" description="Helical" evidence="10">
    <location>
        <begin position="95"/>
        <end position="119"/>
    </location>
</feature>
<keyword evidence="10" id="KW-0813">Transport</keyword>
<evidence type="ECO:0000256" key="4">
    <source>
        <dbReference type="ARBA" id="ARBA00022989"/>
    </source>
</evidence>
<dbReference type="EMBL" id="BAABAE010000001">
    <property type="protein sequence ID" value="GAA3731445.1"/>
    <property type="molecule type" value="Genomic_DNA"/>
</dbReference>